<name>A0A2N9F0D5_FAGSY</name>
<dbReference type="InterPro" id="IPR004252">
    <property type="entry name" value="Probable_transposase_24"/>
</dbReference>
<feature type="domain" description="Transposase-associated" evidence="2">
    <location>
        <begin position="5"/>
        <end position="78"/>
    </location>
</feature>
<dbReference type="EMBL" id="OIVN01000457">
    <property type="protein sequence ID" value="SPC80555.1"/>
    <property type="molecule type" value="Genomic_DNA"/>
</dbReference>
<dbReference type="Pfam" id="PF13963">
    <property type="entry name" value="Transpos_assoc"/>
    <property type="match status" value="1"/>
</dbReference>
<proteinExistence type="predicted"/>
<dbReference type="InterPro" id="IPR029480">
    <property type="entry name" value="Transpos_assoc"/>
</dbReference>
<feature type="compositionally biased region" description="Basic and acidic residues" evidence="1">
    <location>
        <begin position="93"/>
        <end position="108"/>
    </location>
</feature>
<evidence type="ECO:0000313" key="3">
    <source>
        <dbReference type="EMBL" id="SPC80555.1"/>
    </source>
</evidence>
<sequence>MSIDKNWMFIKDRWQQEWQLGMKVFLDMAFEKVAVANTIRCPCRRCLNMIHKTRNEVALDLVKFGMDQNYKKWTHHGEEWVNESSNDNSEGDISDRNAENRGQRESIHRTGSKSYSQISYENTDPETQEEPNDLQLLALAYCPNGQWIDTEKERVYDEAKKRIAEIEAEECWLLSAEEQDEIYQSIVGSKPNYVRGRGYMAKPPTFAERVRDEVNCEIQTLKKKLEEERAEREAKRVVERAEREAERATERVKRKEKRTADRAESDARLEALREEFMAIFANQSQVNF</sequence>
<protein>
    <recommendedName>
        <fullName evidence="2">Transposase-associated domain-containing protein</fullName>
    </recommendedName>
</protein>
<feature type="compositionally biased region" description="Polar residues" evidence="1">
    <location>
        <begin position="112"/>
        <end position="122"/>
    </location>
</feature>
<evidence type="ECO:0000256" key="1">
    <source>
        <dbReference type="SAM" id="MobiDB-lite"/>
    </source>
</evidence>
<dbReference type="Pfam" id="PF03004">
    <property type="entry name" value="Transposase_24"/>
    <property type="match status" value="1"/>
</dbReference>
<feature type="region of interest" description="Disordered" evidence="1">
    <location>
        <begin position="232"/>
        <end position="266"/>
    </location>
</feature>
<reference evidence="3" key="1">
    <citation type="submission" date="2018-02" db="EMBL/GenBank/DDBJ databases">
        <authorList>
            <person name="Cohen D.B."/>
            <person name="Kent A.D."/>
        </authorList>
    </citation>
    <scope>NUCLEOTIDE SEQUENCE</scope>
</reference>
<evidence type="ECO:0000259" key="2">
    <source>
        <dbReference type="Pfam" id="PF13963"/>
    </source>
</evidence>
<dbReference type="AlphaFoldDB" id="A0A2N9F0D5"/>
<accession>A0A2N9F0D5</accession>
<feature type="region of interest" description="Disordered" evidence="1">
    <location>
        <begin position="81"/>
        <end position="130"/>
    </location>
</feature>
<organism evidence="3">
    <name type="scientific">Fagus sylvatica</name>
    <name type="common">Beechnut</name>
    <dbReference type="NCBI Taxonomy" id="28930"/>
    <lineage>
        <taxon>Eukaryota</taxon>
        <taxon>Viridiplantae</taxon>
        <taxon>Streptophyta</taxon>
        <taxon>Embryophyta</taxon>
        <taxon>Tracheophyta</taxon>
        <taxon>Spermatophyta</taxon>
        <taxon>Magnoliopsida</taxon>
        <taxon>eudicotyledons</taxon>
        <taxon>Gunneridae</taxon>
        <taxon>Pentapetalae</taxon>
        <taxon>rosids</taxon>
        <taxon>fabids</taxon>
        <taxon>Fagales</taxon>
        <taxon>Fagaceae</taxon>
        <taxon>Fagus</taxon>
    </lineage>
</organism>
<gene>
    <name evidence="3" type="ORF">FSB_LOCUS8437</name>
</gene>